<comment type="caution">
    <text evidence="2">The sequence shown here is derived from an EMBL/GenBank/DDBJ whole genome shotgun (WGS) entry which is preliminary data.</text>
</comment>
<sequence length="61" mass="6579">MGGLLAKPKPVTAPPVPPPPPIPEVGPEVGEQARRKAPRGRRETFLTGDLIPETEKKRFLG</sequence>
<feature type="compositionally biased region" description="Pro residues" evidence="1">
    <location>
        <begin position="11"/>
        <end position="24"/>
    </location>
</feature>
<feature type="region of interest" description="Disordered" evidence="1">
    <location>
        <begin position="1"/>
        <end position="61"/>
    </location>
</feature>
<dbReference type="AlphaFoldDB" id="A0A0F9GEF8"/>
<reference evidence="2" key="1">
    <citation type="journal article" date="2015" name="Nature">
        <title>Complex archaea that bridge the gap between prokaryotes and eukaryotes.</title>
        <authorList>
            <person name="Spang A."/>
            <person name="Saw J.H."/>
            <person name="Jorgensen S.L."/>
            <person name="Zaremba-Niedzwiedzka K."/>
            <person name="Martijn J."/>
            <person name="Lind A.E."/>
            <person name="van Eijk R."/>
            <person name="Schleper C."/>
            <person name="Guy L."/>
            <person name="Ettema T.J."/>
        </authorList>
    </citation>
    <scope>NUCLEOTIDE SEQUENCE</scope>
</reference>
<proteinExistence type="predicted"/>
<protein>
    <submittedName>
        <fullName evidence="2">Uncharacterized protein</fullName>
    </submittedName>
</protein>
<gene>
    <name evidence="2" type="ORF">LCGC14_1836650</name>
</gene>
<dbReference type="EMBL" id="LAZR01018219">
    <property type="protein sequence ID" value="KKL97219.1"/>
    <property type="molecule type" value="Genomic_DNA"/>
</dbReference>
<evidence type="ECO:0000256" key="1">
    <source>
        <dbReference type="SAM" id="MobiDB-lite"/>
    </source>
</evidence>
<accession>A0A0F9GEF8</accession>
<organism evidence="2">
    <name type="scientific">marine sediment metagenome</name>
    <dbReference type="NCBI Taxonomy" id="412755"/>
    <lineage>
        <taxon>unclassified sequences</taxon>
        <taxon>metagenomes</taxon>
        <taxon>ecological metagenomes</taxon>
    </lineage>
</organism>
<name>A0A0F9GEF8_9ZZZZ</name>
<feature type="compositionally biased region" description="Low complexity" evidence="1">
    <location>
        <begin position="1"/>
        <end position="10"/>
    </location>
</feature>
<evidence type="ECO:0000313" key="2">
    <source>
        <dbReference type="EMBL" id="KKL97219.1"/>
    </source>
</evidence>